<dbReference type="EMBL" id="JABFAA010352776">
    <property type="protein sequence ID" value="MBA0702629.1"/>
    <property type="molecule type" value="Genomic_DNA"/>
</dbReference>
<comment type="caution">
    <text evidence="1">The sequence shown here is derived from an EMBL/GenBank/DDBJ whole genome shotgun (WGS) entry which is preliminary data.</text>
</comment>
<organism evidence="1 2">
    <name type="scientific">Gossypium aridum</name>
    <name type="common">American cotton</name>
    <name type="synonym">Erioxylum aridum</name>
    <dbReference type="NCBI Taxonomy" id="34290"/>
    <lineage>
        <taxon>Eukaryota</taxon>
        <taxon>Viridiplantae</taxon>
        <taxon>Streptophyta</taxon>
        <taxon>Embryophyta</taxon>
        <taxon>Tracheophyta</taxon>
        <taxon>Spermatophyta</taxon>
        <taxon>Magnoliopsida</taxon>
        <taxon>eudicotyledons</taxon>
        <taxon>Gunneridae</taxon>
        <taxon>Pentapetalae</taxon>
        <taxon>rosids</taxon>
        <taxon>malvids</taxon>
        <taxon>Malvales</taxon>
        <taxon>Malvaceae</taxon>
        <taxon>Malvoideae</taxon>
        <taxon>Gossypium</taxon>
    </lineage>
</organism>
<accession>A0A7J8YUD0</accession>
<sequence>MTSSLIRFNDKHIFAAQAIMGFTHNLSKSLDTEIHGYLQDARFLHVSCECTITLNDISLQIGFSEDELVVTGSTVILGKENLCETFLGKKLRRATKLDKMSIDGYLLLLQSWAWNYGLSYVGPTKQLEDIRLLLDQRLKAEFEWMLYADPNIIECVPLEFLAIRSIWEVKMPLIVYVAVEMHEIRPTDATV</sequence>
<dbReference type="AlphaFoldDB" id="A0A7J8YUD0"/>
<proteinExistence type="predicted"/>
<evidence type="ECO:0000313" key="2">
    <source>
        <dbReference type="Proteomes" id="UP000593577"/>
    </source>
</evidence>
<dbReference type="Proteomes" id="UP000593577">
    <property type="component" value="Unassembled WGS sequence"/>
</dbReference>
<evidence type="ECO:0008006" key="3">
    <source>
        <dbReference type="Google" id="ProtNLM"/>
    </source>
</evidence>
<name>A0A7J8YUD0_GOSAI</name>
<keyword evidence="2" id="KW-1185">Reference proteome</keyword>
<evidence type="ECO:0000313" key="1">
    <source>
        <dbReference type="EMBL" id="MBA0702629.1"/>
    </source>
</evidence>
<gene>
    <name evidence="1" type="ORF">Goari_022144</name>
</gene>
<reference evidence="1 2" key="1">
    <citation type="journal article" date="2019" name="Genome Biol. Evol.">
        <title>Insights into the evolution of the New World diploid cottons (Gossypium, subgenus Houzingenia) based on genome sequencing.</title>
        <authorList>
            <person name="Grover C.E."/>
            <person name="Arick M.A. 2nd"/>
            <person name="Thrash A."/>
            <person name="Conover J.L."/>
            <person name="Sanders W.S."/>
            <person name="Peterson D.G."/>
            <person name="Frelichowski J.E."/>
            <person name="Scheffler J.A."/>
            <person name="Scheffler B.E."/>
            <person name="Wendel J.F."/>
        </authorList>
    </citation>
    <scope>NUCLEOTIDE SEQUENCE [LARGE SCALE GENOMIC DNA]</scope>
    <source>
        <strain evidence="1">185</strain>
        <tissue evidence="1">Leaf</tissue>
    </source>
</reference>
<protein>
    <recommendedName>
        <fullName evidence="3">Aminotransferase-like plant mobile domain-containing protein</fullName>
    </recommendedName>
</protein>